<dbReference type="GO" id="GO:0016747">
    <property type="term" value="F:acyltransferase activity, transferring groups other than amino-acyl groups"/>
    <property type="evidence" value="ECO:0007669"/>
    <property type="project" value="InterPro"/>
</dbReference>
<dbReference type="PANTHER" id="PTHR43800">
    <property type="entry name" value="PEPTIDYL-LYSINE N-ACETYLTRANSFERASE YJAB"/>
    <property type="match status" value="1"/>
</dbReference>
<dbReference type="PANTHER" id="PTHR43800:SF1">
    <property type="entry name" value="PEPTIDYL-LYSINE N-ACETYLTRANSFERASE YJAB"/>
    <property type="match status" value="1"/>
</dbReference>
<evidence type="ECO:0000256" key="1">
    <source>
        <dbReference type="ARBA" id="ARBA00022679"/>
    </source>
</evidence>
<proteinExistence type="predicted"/>
<dbReference type="PROSITE" id="PS51186">
    <property type="entry name" value="GNAT"/>
    <property type="match status" value="1"/>
</dbReference>
<dbReference type="Gene3D" id="3.40.630.30">
    <property type="match status" value="1"/>
</dbReference>
<comment type="caution">
    <text evidence="4">The sequence shown here is derived from an EMBL/GenBank/DDBJ whole genome shotgun (WGS) entry which is preliminary data.</text>
</comment>
<feature type="domain" description="N-acetyltransferase" evidence="3">
    <location>
        <begin position="13"/>
        <end position="156"/>
    </location>
</feature>
<dbReference type="SUPFAM" id="SSF55729">
    <property type="entry name" value="Acyl-CoA N-acyltransferases (Nat)"/>
    <property type="match status" value="1"/>
</dbReference>
<evidence type="ECO:0000259" key="3">
    <source>
        <dbReference type="PROSITE" id="PS51186"/>
    </source>
</evidence>
<dbReference type="InterPro" id="IPR000182">
    <property type="entry name" value="GNAT_dom"/>
</dbReference>
<dbReference type="EMBL" id="SNWQ01000004">
    <property type="protein sequence ID" value="TDO50689.1"/>
    <property type="molecule type" value="Genomic_DNA"/>
</dbReference>
<evidence type="ECO:0000313" key="5">
    <source>
        <dbReference type="Proteomes" id="UP000295388"/>
    </source>
</evidence>
<dbReference type="Proteomes" id="UP000295388">
    <property type="component" value="Unassembled WGS sequence"/>
</dbReference>
<accession>A0A4R6KIE1</accession>
<keyword evidence="2" id="KW-0012">Acyltransferase</keyword>
<reference evidence="4 5" key="1">
    <citation type="submission" date="2019-03" db="EMBL/GenBank/DDBJ databases">
        <title>Genomic Encyclopedia of Type Strains, Phase III (KMG-III): the genomes of soil and plant-associated and newly described type strains.</title>
        <authorList>
            <person name="Whitman W."/>
        </authorList>
    </citation>
    <scope>NUCLEOTIDE SEQUENCE [LARGE SCALE GENOMIC DNA]</scope>
    <source>
        <strain evidence="4 5">VKM Ac-2527</strain>
    </source>
</reference>
<evidence type="ECO:0000256" key="2">
    <source>
        <dbReference type="ARBA" id="ARBA00023315"/>
    </source>
</evidence>
<name>A0A4R6KIE1_9ACTN</name>
<keyword evidence="5" id="KW-1185">Reference proteome</keyword>
<protein>
    <submittedName>
        <fullName evidence="4">Putative acetyltransferase</fullName>
    </submittedName>
</protein>
<evidence type="ECO:0000313" key="4">
    <source>
        <dbReference type="EMBL" id="TDO50689.1"/>
    </source>
</evidence>
<dbReference type="InterPro" id="IPR016181">
    <property type="entry name" value="Acyl_CoA_acyltransferase"/>
</dbReference>
<dbReference type="Pfam" id="PF13508">
    <property type="entry name" value="Acetyltransf_7"/>
    <property type="match status" value="1"/>
</dbReference>
<keyword evidence="1 4" id="KW-0808">Transferase</keyword>
<gene>
    <name evidence="4" type="ORF">EV643_104182</name>
</gene>
<organism evidence="4 5">
    <name type="scientific">Kribbella caucasensis</name>
    <dbReference type="NCBI Taxonomy" id="2512215"/>
    <lineage>
        <taxon>Bacteria</taxon>
        <taxon>Bacillati</taxon>
        <taxon>Actinomycetota</taxon>
        <taxon>Actinomycetes</taxon>
        <taxon>Propionibacteriales</taxon>
        <taxon>Kribbellaceae</taxon>
        <taxon>Kribbella</taxon>
    </lineage>
</organism>
<dbReference type="AlphaFoldDB" id="A0A4R6KIE1"/>
<sequence>MGVDGFVGLTGPVEISEIRPEEYDRAAELWEASVRATHLFVTEADLDVFRPLVRGAFEEIPQLIGLRDGRCRLMGFAGAADGNLEMLFVDPESFGRGGGRLLLEHSIRTFGVRSVDVNEQNVGAVGFYLHHGFEVTGRSAHDTTGKPYPLLHLTLTNT</sequence>